<keyword evidence="3" id="KW-1185">Reference proteome</keyword>
<comment type="caution">
    <text evidence="2">The sequence shown here is derived from an EMBL/GenBank/DDBJ whole genome shotgun (WGS) entry which is preliminary data.</text>
</comment>
<dbReference type="EMBL" id="JAPEIS010000003">
    <property type="protein sequence ID" value="KAJ8067945.1"/>
    <property type="molecule type" value="Genomic_DNA"/>
</dbReference>
<keyword evidence="1" id="KW-0812">Transmembrane</keyword>
<evidence type="ECO:0000313" key="2">
    <source>
        <dbReference type="EMBL" id="KAJ8067945.1"/>
    </source>
</evidence>
<name>A0A9X0ASI2_9HELO</name>
<accession>A0A9X0ASI2</accession>
<organism evidence="2 3">
    <name type="scientific">Sclerotinia nivalis</name>
    <dbReference type="NCBI Taxonomy" id="352851"/>
    <lineage>
        <taxon>Eukaryota</taxon>
        <taxon>Fungi</taxon>
        <taxon>Dikarya</taxon>
        <taxon>Ascomycota</taxon>
        <taxon>Pezizomycotina</taxon>
        <taxon>Leotiomycetes</taxon>
        <taxon>Helotiales</taxon>
        <taxon>Sclerotiniaceae</taxon>
        <taxon>Sclerotinia</taxon>
    </lineage>
</organism>
<gene>
    <name evidence="2" type="ORF">OCU04_003527</name>
</gene>
<feature type="transmembrane region" description="Helical" evidence="1">
    <location>
        <begin position="20"/>
        <end position="50"/>
    </location>
</feature>
<reference evidence="2" key="1">
    <citation type="submission" date="2022-11" db="EMBL/GenBank/DDBJ databases">
        <title>Genome Resource of Sclerotinia nivalis Strain SnTB1, a Plant Pathogen Isolated from American Ginseng.</title>
        <authorList>
            <person name="Fan S."/>
        </authorList>
    </citation>
    <scope>NUCLEOTIDE SEQUENCE</scope>
    <source>
        <strain evidence="2">SnTB1</strain>
    </source>
</reference>
<dbReference type="AlphaFoldDB" id="A0A9X0ASI2"/>
<proteinExistence type="predicted"/>
<keyword evidence="1" id="KW-0472">Membrane</keyword>
<sequence>MERKRVKQIVSQGGPATLFLLLGFAVYCCAIYTMLLLAYNSLACLVGFFFHGNGGRERGRYHTCIVLCFHVFCNSSLLCNGDVVHCLTESTSLSYDGTLLGYTWHSTARIFSTLK</sequence>
<evidence type="ECO:0000256" key="1">
    <source>
        <dbReference type="SAM" id="Phobius"/>
    </source>
</evidence>
<dbReference type="Proteomes" id="UP001152300">
    <property type="component" value="Unassembled WGS sequence"/>
</dbReference>
<keyword evidence="1" id="KW-1133">Transmembrane helix</keyword>
<evidence type="ECO:0000313" key="3">
    <source>
        <dbReference type="Proteomes" id="UP001152300"/>
    </source>
</evidence>
<protein>
    <submittedName>
        <fullName evidence="2">Uncharacterized protein</fullName>
    </submittedName>
</protein>